<organism evidence="2 3">
    <name type="scientific">Symbiodinium microadriaticum</name>
    <name type="common">Dinoflagellate</name>
    <name type="synonym">Zooxanthella microadriatica</name>
    <dbReference type="NCBI Taxonomy" id="2951"/>
    <lineage>
        <taxon>Eukaryota</taxon>
        <taxon>Sar</taxon>
        <taxon>Alveolata</taxon>
        <taxon>Dinophyceae</taxon>
        <taxon>Suessiales</taxon>
        <taxon>Symbiodiniaceae</taxon>
        <taxon>Symbiodinium</taxon>
    </lineage>
</organism>
<feature type="repeat" description="ANK" evidence="1">
    <location>
        <begin position="136"/>
        <end position="168"/>
    </location>
</feature>
<dbReference type="Gene3D" id="1.25.40.20">
    <property type="entry name" value="Ankyrin repeat-containing domain"/>
    <property type="match status" value="1"/>
</dbReference>
<proteinExistence type="predicted"/>
<sequence length="293" mass="32031">MGVELIDQGTPDLPLLQGQCSTVAGAPVTVCNVAGERLLQVSLRECPTAAELKRLLQQQLSLPSLRLRLLANCSPELLEEDLELESLPMPRELTAVVLNYKPEFTVEVLNAAEDGDVGLTQKLLEKLADPNGSEGEGWTPLHITTLNGHLEVARCLLSAGADLGRRNADGGSALHVAAWTGNLELMKLLFAAGADPEKPQNEGWTPLHIASRNGHAQIVQWLLFDLGVNAYQRVDAGWTAAGIAWWAQHPSVSSVLDSYSATQHPLLRLWHNVTELTMPLFQWLRRPCARRAK</sequence>
<protein>
    <submittedName>
        <fullName evidence="2">Ankyrin repeat domain-containing protein 39</fullName>
    </submittedName>
</protein>
<comment type="caution">
    <text evidence="2">The sequence shown here is derived from an EMBL/GenBank/DDBJ whole genome shotgun (WGS) entry which is preliminary data.</text>
</comment>
<keyword evidence="1" id="KW-0040">ANK repeat</keyword>
<evidence type="ECO:0000313" key="3">
    <source>
        <dbReference type="Proteomes" id="UP000186817"/>
    </source>
</evidence>
<dbReference type="AlphaFoldDB" id="A0A1Q9ERG6"/>
<feature type="repeat" description="ANK" evidence="1">
    <location>
        <begin position="202"/>
        <end position="223"/>
    </location>
</feature>
<dbReference type="InterPro" id="IPR039323">
    <property type="entry name" value="ANKRD_45/46/60"/>
</dbReference>
<dbReference type="OrthoDB" id="194358at2759"/>
<gene>
    <name evidence="2" type="primary">ANKRD39</name>
    <name evidence="2" type="ORF">AK812_SmicGene6297</name>
</gene>
<dbReference type="PANTHER" id="PTHR22677">
    <property type="entry name" value="ANKYRIN REPEAT DOMAIN-CONTAINING PROTEIN 60"/>
    <property type="match status" value="1"/>
</dbReference>
<accession>A0A1Q9ERG6</accession>
<name>A0A1Q9ERG6_SYMMI</name>
<dbReference type="SUPFAM" id="SSF48403">
    <property type="entry name" value="Ankyrin repeat"/>
    <property type="match status" value="1"/>
</dbReference>
<dbReference type="Proteomes" id="UP000186817">
    <property type="component" value="Unassembled WGS sequence"/>
</dbReference>
<dbReference type="SMART" id="SM00248">
    <property type="entry name" value="ANK"/>
    <property type="match status" value="3"/>
</dbReference>
<evidence type="ECO:0000313" key="2">
    <source>
        <dbReference type="EMBL" id="OLQ09998.1"/>
    </source>
</evidence>
<reference evidence="2 3" key="1">
    <citation type="submission" date="2016-02" db="EMBL/GenBank/DDBJ databases">
        <title>Genome analysis of coral dinoflagellate symbionts highlights evolutionary adaptations to a symbiotic lifestyle.</title>
        <authorList>
            <person name="Aranda M."/>
            <person name="Li Y."/>
            <person name="Liew Y.J."/>
            <person name="Baumgarten S."/>
            <person name="Simakov O."/>
            <person name="Wilson M."/>
            <person name="Piel J."/>
            <person name="Ashoor H."/>
            <person name="Bougouffa S."/>
            <person name="Bajic V.B."/>
            <person name="Ryu T."/>
            <person name="Ravasi T."/>
            <person name="Bayer T."/>
            <person name="Micklem G."/>
            <person name="Kim H."/>
            <person name="Bhak J."/>
            <person name="Lajeunesse T.C."/>
            <person name="Voolstra C.R."/>
        </authorList>
    </citation>
    <scope>NUCLEOTIDE SEQUENCE [LARGE SCALE GENOMIC DNA]</scope>
    <source>
        <strain evidence="2 3">CCMP2467</strain>
    </source>
</reference>
<dbReference type="PRINTS" id="PR01415">
    <property type="entry name" value="ANKYRIN"/>
</dbReference>
<keyword evidence="3" id="KW-1185">Reference proteome</keyword>
<dbReference type="EMBL" id="LSRX01000086">
    <property type="protein sequence ID" value="OLQ09998.1"/>
    <property type="molecule type" value="Genomic_DNA"/>
</dbReference>
<dbReference type="PANTHER" id="PTHR22677:SF4">
    <property type="entry name" value="USHER SYNDROME TYPE-1G PROTEIN-LIKE PROTEIN"/>
    <property type="match status" value="1"/>
</dbReference>
<evidence type="ECO:0000256" key="1">
    <source>
        <dbReference type="PROSITE-ProRule" id="PRU00023"/>
    </source>
</evidence>
<dbReference type="Pfam" id="PF12796">
    <property type="entry name" value="Ank_2"/>
    <property type="match status" value="1"/>
</dbReference>
<dbReference type="InterPro" id="IPR036770">
    <property type="entry name" value="Ankyrin_rpt-contain_sf"/>
</dbReference>
<feature type="repeat" description="ANK" evidence="1">
    <location>
        <begin position="169"/>
        <end position="201"/>
    </location>
</feature>
<dbReference type="Pfam" id="PF00023">
    <property type="entry name" value="Ank"/>
    <property type="match status" value="1"/>
</dbReference>
<dbReference type="PROSITE" id="PS50088">
    <property type="entry name" value="ANK_REPEAT"/>
    <property type="match status" value="3"/>
</dbReference>
<dbReference type="InterPro" id="IPR002110">
    <property type="entry name" value="Ankyrin_rpt"/>
</dbReference>
<dbReference type="PROSITE" id="PS50297">
    <property type="entry name" value="ANK_REP_REGION"/>
    <property type="match status" value="3"/>
</dbReference>